<comment type="caution">
    <text evidence="1">The sequence shown here is derived from an EMBL/GenBank/DDBJ whole genome shotgun (WGS) entry which is preliminary data.</text>
</comment>
<dbReference type="AlphaFoldDB" id="A0A9P5N6M2"/>
<sequence>MYCKFPSILTHNPDNILALENLSDITPQVVFNAPVETNACLSLIVDEGQTPTPVTTAPSYLPFANSTIFSLMNWMWLGSAMKSIGEMTKLITFLKSNKFKKEDLDSFNIHKETAKFDASLEASAQLAEGLTGAPNS</sequence>
<gene>
    <name evidence="1" type="ORF">CPB84DRAFT_1857271</name>
</gene>
<dbReference type="EMBL" id="JADNYJ010000571">
    <property type="protein sequence ID" value="KAF8868660.1"/>
    <property type="molecule type" value="Genomic_DNA"/>
</dbReference>
<reference evidence="1" key="1">
    <citation type="submission" date="2020-11" db="EMBL/GenBank/DDBJ databases">
        <authorList>
            <consortium name="DOE Joint Genome Institute"/>
            <person name="Ahrendt S."/>
            <person name="Riley R."/>
            <person name="Andreopoulos W."/>
            <person name="LaButti K."/>
            <person name="Pangilinan J."/>
            <person name="Ruiz-duenas F.J."/>
            <person name="Barrasa J.M."/>
            <person name="Sanchez-Garcia M."/>
            <person name="Camarero S."/>
            <person name="Miyauchi S."/>
            <person name="Serrano A."/>
            <person name="Linde D."/>
            <person name="Babiker R."/>
            <person name="Drula E."/>
            <person name="Ayuso-Fernandez I."/>
            <person name="Pacheco R."/>
            <person name="Padilla G."/>
            <person name="Ferreira P."/>
            <person name="Barriuso J."/>
            <person name="Kellner H."/>
            <person name="Castanera R."/>
            <person name="Alfaro M."/>
            <person name="Ramirez L."/>
            <person name="Pisabarro A.G."/>
            <person name="Kuo A."/>
            <person name="Tritt A."/>
            <person name="Lipzen A."/>
            <person name="He G."/>
            <person name="Yan M."/>
            <person name="Ng V."/>
            <person name="Cullen D."/>
            <person name="Martin F."/>
            <person name="Rosso M.-N."/>
            <person name="Henrissat B."/>
            <person name="Hibbett D."/>
            <person name="Martinez A.T."/>
            <person name="Grigoriev I.V."/>
        </authorList>
    </citation>
    <scope>NUCLEOTIDE SEQUENCE</scope>
    <source>
        <strain evidence="1">AH 44721</strain>
    </source>
</reference>
<keyword evidence="2" id="KW-1185">Reference proteome</keyword>
<protein>
    <submittedName>
        <fullName evidence="1">Uncharacterized protein</fullName>
    </submittedName>
</protein>
<evidence type="ECO:0000313" key="2">
    <source>
        <dbReference type="Proteomes" id="UP000724874"/>
    </source>
</evidence>
<name>A0A9P5N6M2_GYMJU</name>
<dbReference type="Proteomes" id="UP000724874">
    <property type="component" value="Unassembled WGS sequence"/>
</dbReference>
<evidence type="ECO:0000313" key="1">
    <source>
        <dbReference type="EMBL" id="KAF8868660.1"/>
    </source>
</evidence>
<proteinExistence type="predicted"/>
<organism evidence="1 2">
    <name type="scientific">Gymnopilus junonius</name>
    <name type="common">Spectacular rustgill mushroom</name>
    <name type="synonym">Gymnopilus spectabilis subsp. junonius</name>
    <dbReference type="NCBI Taxonomy" id="109634"/>
    <lineage>
        <taxon>Eukaryota</taxon>
        <taxon>Fungi</taxon>
        <taxon>Dikarya</taxon>
        <taxon>Basidiomycota</taxon>
        <taxon>Agaricomycotina</taxon>
        <taxon>Agaricomycetes</taxon>
        <taxon>Agaricomycetidae</taxon>
        <taxon>Agaricales</taxon>
        <taxon>Agaricineae</taxon>
        <taxon>Hymenogastraceae</taxon>
        <taxon>Gymnopilus</taxon>
    </lineage>
</organism>
<dbReference type="OrthoDB" id="3208495at2759"/>
<accession>A0A9P5N6M2</accession>